<evidence type="ECO:0000259" key="1">
    <source>
        <dbReference type="Pfam" id="PF07859"/>
    </source>
</evidence>
<dbReference type="RefSeq" id="WP_149674077.1">
    <property type="nucleotide sequence ID" value="NZ_VTUZ01000030.1"/>
</dbReference>
<dbReference type="Proteomes" id="UP000325273">
    <property type="component" value="Unassembled WGS sequence"/>
</dbReference>
<dbReference type="InterPro" id="IPR029058">
    <property type="entry name" value="AB_hydrolase_fold"/>
</dbReference>
<name>A0A5B0GL69_9BURK</name>
<dbReference type="Pfam" id="PF07859">
    <property type="entry name" value="Abhydrolase_3"/>
    <property type="match status" value="1"/>
</dbReference>
<dbReference type="SUPFAM" id="SSF53474">
    <property type="entry name" value="alpha/beta-Hydrolases"/>
    <property type="match status" value="1"/>
</dbReference>
<keyword evidence="2" id="KW-0378">Hydrolase</keyword>
<dbReference type="PANTHER" id="PTHR23024">
    <property type="entry name" value="ARYLACETAMIDE DEACETYLASE"/>
    <property type="match status" value="1"/>
</dbReference>
<sequence>MAKLTELGLCVEDVAITGHAQPIILRSYRPSHSGSALPLIIYFHGGSFTGGTLDDGDVAAKAIARGTPAWVVSVGYSLAPEYPFPHAPEDGWRALLWAWTCARDQRADPRRIGIAGHDAGGNLATSVAAMARDRHTAHISAQALLAPLLDPSMTRLAEDLEGDAHFDLGTCASCYRAYLPTAMQRLHPYAAPLESRRLSGLPSALIASVHGDKLHVEAERYASELIAAGVNTEVIRYRDTTRREIAGHPAALEDVIGFFQKRLSKRHSRRVS</sequence>
<protein>
    <submittedName>
        <fullName evidence="2">Alpha/beta hydrolase</fullName>
    </submittedName>
</protein>
<gene>
    <name evidence="2" type="ORF">FVF58_33760</name>
</gene>
<feature type="domain" description="Alpha/beta hydrolase fold-3" evidence="1">
    <location>
        <begin position="40"/>
        <end position="240"/>
    </location>
</feature>
<organism evidence="2 3">
    <name type="scientific">Paraburkholderia panacisoli</name>
    <dbReference type="NCBI Taxonomy" id="2603818"/>
    <lineage>
        <taxon>Bacteria</taxon>
        <taxon>Pseudomonadati</taxon>
        <taxon>Pseudomonadota</taxon>
        <taxon>Betaproteobacteria</taxon>
        <taxon>Burkholderiales</taxon>
        <taxon>Burkholderiaceae</taxon>
        <taxon>Paraburkholderia</taxon>
    </lineage>
</organism>
<dbReference type="GO" id="GO:0034338">
    <property type="term" value="F:short-chain carboxylesterase activity"/>
    <property type="evidence" value="ECO:0007669"/>
    <property type="project" value="TreeGrafter"/>
</dbReference>
<dbReference type="Gene3D" id="3.40.50.1820">
    <property type="entry name" value="alpha/beta hydrolase"/>
    <property type="match status" value="1"/>
</dbReference>
<dbReference type="InterPro" id="IPR050466">
    <property type="entry name" value="Carboxylest/Gibb_receptor"/>
</dbReference>
<proteinExistence type="predicted"/>
<keyword evidence="3" id="KW-1185">Reference proteome</keyword>
<evidence type="ECO:0000313" key="2">
    <source>
        <dbReference type="EMBL" id="KAA1004096.1"/>
    </source>
</evidence>
<dbReference type="EMBL" id="VTUZ01000030">
    <property type="protein sequence ID" value="KAA1004096.1"/>
    <property type="molecule type" value="Genomic_DNA"/>
</dbReference>
<accession>A0A5B0GL69</accession>
<comment type="caution">
    <text evidence="2">The sequence shown here is derived from an EMBL/GenBank/DDBJ whole genome shotgun (WGS) entry which is preliminary data.</text>
</comment>
<dbReference type="InterPro" id="IPR013094">
    <property type="entry name" value="AB_hydrolase_3"/>
</dbReference>
<dbReference type="PANTHER" id="PTHR23024:SF24">
    <property type="entry name" value="ALPHA_BETA HYDROLASE FOLD-3 DOMAIN-CONTAINING PROTEIN"/>
    <property type="match status" value="1"/>
</dbReference>
<reference evidence="2 3" key="1">
    <citation type="submission" date="2019-08" db="EMBL/GenBank/DDBJ databases">
        <title>Paraburkholderia sp. DCY113.</title>
        <authorList>
            <person name="Kang J."/>
        </authorList>
    </citation>
    <scope>NUCLEOTIDE SEQUENCE [LARGE SCALE GENOMIC DNA]</scope>
    <source>
        <strain evidence="2 3">DCY113</strain>
    </source>
</reference>
<dbReference type="AlphaFoldDB" id="A0A5B0GL69"/>
<evidence type="ECO:0000313" key="3">
    <source>
        <dbReference type="Proteomes" id="UP000325273"/>
    </source>
</evidence>